<dbReference type="OrthoDB" id="3217513at2"/>
<sequence length="557" mass="62575">MAESGLRRAVAYYRVSTTRQAQTGTGAEKYGDSIATQQAACHRYAAEHGLELVAEYPEPGASCTAIDRRPKFRELLERVLHRRDVEAVVVYARSRAFRNAYEAMVTREEFRKLGVELLSTQEPSEVGPEGDLVTLILDGVNEYQSLKLGADVSFKMAAKAARGGTPGWAKLGYRNVRMRVDGRIMATIEIDSERAPFIDTAFRLFATGQFSINRLQRALTIAGLRTRPTRSHPAGTAISISHLATVLRDRTYLGYVQWCGKEYPGRHPALVDAELFDRVQRVLADRGRGTRECKWDHYLKGLLWCRRCSRRMILEGARSHSGRLYFYFRCAGMHRHGCDLPRIPVAAVEAAVELHFAAVRIGPGECTETAYLIAGALADRRRVLDVLRKQLGSELARLDRLEDQYLELLGSPGWPTEKLTERLQRLEIERDNVNRQLAAVKDCPTDQTLHERIGDLLGRLTRPHQLFAQLSGELRKTLTTLCFDKLVIDAADRAPYQPMDTSGLHVEGARRPLIDRHALADLIVAATETPPRAPHQSRCQSEPSIELHSKHQASTPR</sequence>
<dbReference type="Pfam" id="PF13408">
    <property type="entry name" value="Zn_ribbon_recom"/>
    <property type="match status" value="1"/>
</dbReference>
<evidence type="ECO:0000256" key="1">
    <source>
        <dbReference type="SAM" id="Coils"/>
    </source>
</evidence>
<dbReference type="GO" id="GO:0003677">
    <property type="term" value="F:DNA binding"/>
    <property type="evidence" value="ECO:0007669"/>
    <property type="project" value="InterPro"/>
</dbReference>
<dbReference type="GO" id="GO:0000150">
    <property type="term" value="F:DNA strand exchange activity"/>
    <property type="evidence" value="ECO:0007669"/>
    <property type="project" value="InterPro"/>
</dbReference>
<dbReference type="SMART" id="SM00857">
    <property type="entry name" value="Resolvase"/>
    <property type="match status" value="1"/>
</dbReference>
<dbReference type="Gene3D" id="3.90.1750.20">
    <property type="entry name" value="Putative Large Serine Recombinase, Chain B, Domain 2"/>
    <property type="match status" value="1"/>
</dbReference>
<accession>A0A2T0UWP2</accession>
<proteinExistence type="predicted"/>
<dbReference type="PROSITE" id="PS51737">
    <property type="entry name" value="RECOMBINASE_DNA_BIND"/>
    <property type="match status" value="1"/>
</dbReference>
<evidence type="ECO:0000256" key="2">
    <source>
        <dbReference type="SAM" id="MobiDB-lite"/>
    </source>
</evidence>
<dbReference type="PANTHER" id="PTHR30461">
    <property type="entry name" value="DNA-INVERTASE FROM LAMBDOID PROPHAGE"/>
    <property type="match status" value="1"/>
</dbReference>
<gene>
    <name evidence="4" type="ORF">B0I28_101683</name>
</gene>
<dbReference type="InterPro" id="IPR011109">
    <property type="entry name" value="DNA_bind_recombinase_dom"/>
</dbReference>
<dbReference type="CDD" id="cd00338">
    <property type="entry name" value="Ser_Recombinase"/>
    <property type="match status" value="1"/>
</dbReference>
<dbReference type="InterPro" id="IPR038109">
    <property type="entry name" value="DNA_bind_recomb_sf"/>
</dbReference>
<dbReference type="Pfam" id="PF07508">
    <property type="entry name" value="Recombinase"/>
    <property type="match status" value="1"/>
</dbReference>
<reference evidence="4 5" key="1">
    <citation type="submission" date="2018-03" db="EMBL/GenBank/DDBJ databases">
        <title>Genomic Encyclopedia of Type Strains, Phase III (KMG-III): the genomes of soil and plant-associated and newly described type strains.</title>
        <authorList>
            <person name="Whitman W."/>
        </authorList>
    </citation>
    <scope>NUCLEOTIDE SEQUENCE [LARGE SCALE GENOMIC DNA]</scope>
    <source>
        <strain evidence="4 5">CGMCC 4.7067</strain>
    </source>
</reference>
<feature type="region of interest" description="Disordered" evidence="2">
    <location>
        <begin position="528"/>
        <end position="557"/>
    </location>
</feature>
<name>A0A2T0UWP2_9ACTN</name>
<dbReference type="InterPro" id="IPR050639">
    <property type="entry name" value="SSR_resolvase"/>
</dbReference>
<evidence type="ECO:0000313" key="5">
    <source>
        <dbReference type="Proteomes" id="UP000238176"/>
    </source>
</evidence>
<dbReference type="Proteomes" id="UP000238176">
    <property type="component" value="Unassembled WGS sequence"/>
</dbReference>
<keyword evidence="1" id="KW-0175">Coiled coil</keyword>
<dbReference type="InterPro" id="IPR036162">
    <property type="entry name" value="Resolvase-like_N_sf"/>
</dbReference>
<feature type="coiled-coil region" evidence="1">
    <location>
        <begin position="384"/>
        <end position="443"/>
    </location>
</feature>
<organism evidence="4 5">
    <name type="scientific">Glycomyces artemisiae</name>
    <dbReference type="NCBI Taxonomy" id="1076443"/>
    <lineage>
        <taxon>Bacteria</taxon>
        <taxon>Bacillati</taxon>
        <taxon>Actinomycetota</taxon>
        <taxon>Actinomycetes</taxon>
        <taxon>Glycomycetales</taxon>
        <taxon>Glycomycetaceae</taxon>
        <taxon>Glycomyces</taxon>
    </lineage>
</organism>
<dbReference type="EMBL" id="PVTJ01000001">
    <property type="protein sequence ID" value="PRY62355.1"/>
    <property type="molecule type" value="Genomic_DNA"/>
</dbReference>
<dbReference type="SUPFAM" id="SSF53041">
    <property type="entry name" value="Resolvase-like"/>
    <property type="match status" value="1"/>
</dbReference>
<dbReference type="InterPro" id="IPR006119">
    <property type="entry name" value="Resolv_N"/>
</dbReference>
<dbReference type="InterPro" id="IPR025827">
    <property type="entry name" value="Zn_ribbon_recom_dom"/>
</dbReference>
<dbReference type="RefSeq" id="WP_106362378.1">
    <property type="nucleotide sequence ID" value="NZ_PVTJ01000001.1"/>
</dbReference>
<keyword evidence="5" id="KW-1185">Reference proteome</keyword>
<dbReference type="Gene3D" id="3.40.50.1390">
    <property type="entry name" value="Resolvase, N-terminal catalytic domain"/>
    <property type="match status" value="1"/>
</dbReference>
<protein>
    <submittedName>
        <fullName evidence="4">DNA invertase Pin-like site-specific DNA recombinase</fullName>
    </submittedName>
</protein>
<comment type="caution">
    <text evidence="4">The sequence shown here is derived from an EMBL/GenBank/DDBJ whole genome shotgun (WGS) entry which is preliminary data.</text>
</comment>
<dbReference type="PANTHER" id="PTHR30461:SF23">
    <property type="entry name" value="DNA RECOMBINASE-RELATED"/>
    <property type="match status" value="1"/>
</dbReference>
<dbReference type="AlphaFoldDB" id="A0A2T0UWP2"/>
<evidence type="ECO:0000313" key="4">
    <source>
        <dbReference type="EMBL" id="PRY62355.1"/>
    </source>
</evidence>
<feature type="domain" description="Recombinase" evidence="3">
    <location>
        <begin position="170"/>
        <end position="289"/>
    </location>
</feature>
<dbReference type="Pfam" id="PF00239">
    <property type="entry name" value="Resolvase"/>
    <property type="match status" value="1"/>
</dbReference>
<evidence type="ECO:0000259" key="3">
    <source>
        <dbReference type="PROSITE" id="PS51737"/>
    </source>
</evidence>